<dbReference type="InterPro" id="IPR003501">
    <property type="entry name" value="PTS_EIIB_2/3"/>
</dbReference>
<dbReference type="Gene3D" id="3.40.50.2300">
    <property type="match status" value="1"/>
</dbReference>
<protein>
    <submittedName>
        <fullName evidence="3">PTS sugar transporter subunit IIB</fullName>
    </submittedName>
</protein>
<dbReference type="RefSeq" id="WP_138474610.1">
    <property type="nucleotide sequence ID" value="NZ_VBTH01000013.1"/>
</dbReference>
<name>A0A5R9BT21_9LACO</name>
<reference evidence="3 4" key="1">
    <citation type="submission" date="2019-05" db="EMBL/GenBank/DDBJ databases">
        <title>The metagenome of a microbial culture collection derived from dairy environment covers the genomic content of the human microbiome.</title>
        <authorList>
            <person name="Roder T."/>
            <person name="Wuthrich D."/>
            <person name="Sattari Z."/>
            <person name="Von Ah U."/>
            <person name="Bar C."/>
            <person name="Ronchi F."/>
            <person name="Macpherson A.J."/>
            <person name="Ganal-Vonarburg S.C."/>
            <person name="Bruggmann R."/>
            <person name="Vergeres G."/>
        </authorList>
    </citation>
    <scope>NUCLEOTIDE SEQUENCE [LARGE SCALE GENOMIC DNA]</scope>
    <source>
        <strain evidence="3 4">FAM 18815</strain>
    </source>
</reference>
<evidence type="ECO:0000313" key="4">
    <source>
        <dbReference type="Proteomes" id="UP000305541"/>
    </source>
</evidence>
<feature type="domain" description="PTS EIIB type-2" evidence="2">
    <location>
        <begin position="1"/>
        <end position="94"/>
    </location>
</feature>
<dbReference type="GO" id="GO:0008982">
    <property type="term" value="F:protein-N(PI)-phosphohistidine-sugar phosphotransferase activity"/>
    <property type="evidence" value="ECO:0007669"/>
    <property type="project" value="InterPro"/>
</dbReference>
<keyword evidence="1" id="KW-0808">Transferase</keyword>
<evidence type="ECO:0000256" key="1">
    <source>
        <dbReference type="ARBA" id="ARBA00022679"/>
    </source>
</evidence>
<dbReference type="Pfam" id="PF02302">
    <property type="entry name" value="PTS_IIB"/>
    <property type="match status" value="1"/>
</dbReference>
<comment type="caution">
    <text evidence="3">The sequence shown here is derived from an EMBL/GenBank/DDBJ whole genome shotgun (WGS) entry which is preliminary data.</text>
</comment>
<sequence length="98" mass="10810">MKILAVCQSGLGSSFMVQMNVQQVLKDENVKEDIEVDHSDVGSATADSADYFFVESTLKDALGSIPKDKIISLSSLIDLDETKKHVNDVLDRENVKHD</sequence>
<gene>
    <name evidence="3" type="ORF">FEZ51_07545</name>
</gene>
<dbReference type="OrthoDB" id="6603449at2"/>
<keyword evidence="3" id="KW-0762">Sugar transport</keyword>
<dbReference type="EMBL" id="VBTH01000013">
    <property type="protein sequence ID" value="TLQ03856.1"/>
    <property type="molecule type" value="Genomic_DNA"/>
</dbReference>
<proteinExistence type="predicted"/>
<evidence type="ECO:0000259" key="2">
    <source>
        <dbReference type="PROSITE" id="PS51099"/>
    </source>
</evidence>
<dbReference type="CDD" id="cd05563">
    <property type="entry name" value="PTS_IIB_ascorbate"/>
    <property type="match status" value="1"/>
</dbReference>
<dbReference type="InterPro" id="IPR013011">
    <property type="entry name" value="PTS_EIIB_2"/>
</dbReference>
<accession>A0A5R9BT21</accession>
<evidence type="ECO:0000313" key="3">
    <source>
        <dbReference type="EMBL" id="TLQ03856.1"/>
    </source>
</evidence>
<dbReference type="PROSITE" id="PS51099">
    <property type="entry name" value="PTS_EIIB_TYPE_2"/>
    <property type="match status" value="1"/>
</dbReference>
<dbReference type="Proteomes" id="UP000305541">
    <property type="component" value="Unassembled WGS sequence"/>
</dbReference>
<dbReference type="InterPro" id="IPR036095">
    <property type="entry name" value="PTS_EIIB-like_sf"/>
</dbReference>
<keyword evidence="3" id="KW-0813">Transport</keyword>
<dbReference type="AlphaFoldDB" id="A0A5R9BT21"/>
<dbReference type="GO" id="GO:0009401">
    <property type="term" value="P:phosphoenolpyruvate-dependent sugar phosphotransferase system"/>
    <property type="evidence" value="ECO:0007669"/>
    <property type="project" value="InterPro"/>
</dbReference>
<dbReference type="SUPFAM" id="SSF52794">
    <property type="entry name" value="PTS system IIB component-like"/>
    <property type="match status" value="1"/>
</dbReference>
<organism evidence="3 4">
    <name type="scientific">Pediococcus stilesii</name>
    <dbReference type="NCBI Taxonomy" id="331679"/>
    <lineage>
        <taxon>Bacteria</taxon>
        <taxon>Bacillati</taxon>
        <taxon>Bacillota</taxon>
        <taxon>Bacilli</taxon>
        <taxon>Lactobacillales</taxon>
        <taxon>Lactobacillaceae</taxon>
        <taxon>Pediococcus</taxon>
    </lineage>
</organism>